<feature type="region of interest" description="Disordered" evidence="1">
    <location>
        <begin position="499"/>
        <end position="570"/>
    </location>
</feature>
<feature type="compositionally biased region" description="Polar residues" evidence="1">
    <location>
        <begin position="976"/>
        <end position="988"/>
    </location>
</feature>
<accession>A0A9P5NMS0</accession>
<feature type="region of interest" description="Disordered" evidence="1">
    <location>
        <begin position="762"/>
        <end position="1111"/>
    </location>
</feature>
<evidence type="ECO:0000256" key="1">
    <source>
        <dbReference type="SAM" id="MobiDB-lite"/>
    </source>
</evidence>
<feature type="region of interest" description="Disordered" evidence="1">
    <location>
        <begin position="101"/>
        <end position="482"/>
    </location>
</feature>
<feature type="compositionally biased region" description="Polar residues" evidence="1">
    <location>
        <begin position="246"/>
        <end position="256"/>
    </location>
</feature>
<feature type="compositionally biased region" description="Low complexity" evidence="1">
    <location>
        <begin position="1064"/>
        <end position="1089"/>
    </location>
</feature>
<dbReference type="OrthoDB" id="3357439at2759"/>
<keyword evidence="3" id="KW-1185">Reference proteome</keyword>
<proteinExistence type="predicted"/>
<feature type="compositionally biased region" description="Basic residues" evidence="1">
    <location>
        <begin position="110"/>
        <end position="119"/>
    </location>
</feature>
<gene>
    <name evidence="2" type="ORF">CPB84DRAFT_1781513</name>
</gene>
<comment type="caution">
    <text evidence="2">The sequence shown here is derived from an EMBL/GenBank/DDBJ whole genome shotgun (WGS) entry which is preliminary data.</text>
</comment>
<feature type="compositionally biased region" description="Basic and acidic residues" evidence="1">
    <location>
        <begin position="1045"/>
        <end position="1054"/>
    </location>
</feature>
<feature type="compositionally biased region" description="Low complexity" evidence="1">
    <location>
        <begin position="635"/>
        <end position="644"/>
    </location>
</feature>
<sequence>MDATKKRKREVESPLITYETDSRTFDRLFKEDSLDGLKAVVRRKLNLLPSVQVSLSQLRNGKSVDLEDDDDFEAFSASAHAASAVKVKVLVGRAQVSAIQGQAEVPLSSSKRKRKKKQKSSQDNSPAPSFEPSEDVTLRGKPVDMARVAKKRRVSFVETLPNTLLKSTEPLTGKSNKPFVGDFITPSQQEPLSNVPVGPGETERSVENKKKKKKDKETGRDSRAEDERAVEEADRTASAKEKGKTSHSLTSASQPSDKADELSKPKKRRRNSVAIETQSVEFVPKSSSKASSSGLQTIEGEGDRPAKKLKDKHSSQNDSSAATPLELSKSTKRKPKAQPETTKQSDSAPSEPKKDPAKRKKKDKDASGVATSAPEAIESVTTAEKISSKEERNTLKTPTPKKPKSTEASVPEAPLSKVGDTSKKSKKPKKKSGARETKDKPQPTDSQSPKTAKTPKKSKKKDTVVSAGPAEDNSLVNEAPKIDMKEVTRRVVAAIMSRKAAQANATDQPEDLSVDGQPVHTPVQPVAKSAKSKQQTHESAQAPTSAPEKSEPLSKCPICGESPSHVRSKCPTIKAGIRAMRKRISELQAETSEDEKEERLKLISELQTYVDKKTRKPRTSEVAKPAAPVEPVPAVPNNAVREVPSNVPAHLKSTSTAQQIANSSPSAPQPPVNAESSRPPKPMQSPANPKAAPAIPTATVRSLSLSSVRPPILSQISTSRKAPEISDAFEAPVVISAGPLRPDFLGLGDVSSYTDKDLEAIIRGPRMSVKDVPESDTEEESEQEPEATLEEDAISESKAQRNAGRVEYPTSSDEGDEQENWENPAAAVTPEPETSSITTARPVRERSISSDNEEMQVGDASFKDVEANGSSRELDRTGDFAANNAPRVDVEADSDTAVASQTEGRVDEQEASTGKLAVSPVLPAEEPGLDPIESSEPPPRSQPEPIVSDDDQPMQSTPKAQVNLRTRRQRGKPGPNENSGEAQSTQPTPCLDNTIDAGDGPKSTRKGRGLVKISELPIPPNPSVRVIRPAPAPKSRRQAAQESQEESRDAEKAPESNTRITRSAAAAKAAATNTPAKTPAKASKTPAKTVMKMSSTKHQSKAVASNGVSNTRTRSRIVVAVADPDPQPSQASNMTLPESQGTVASWAVLQDSGPSQTDTEAPAMVDELLPSPQIVTTSGRNQKGQAAVAAAEPLPEPLFVPTDSQQSFPYSQYPDLLPHKQAAVSPNESDDEEEVAAAIGRPAASGRKSSMFRGLSEIASQPTLFKSRLSQQFPNTPKEPIENLYGPSGQDSEESDSGSESSDSEAEKKAAASHIPASRRAGASFAKKK</sequence>
<feature type="compositionally biased region" description="Polar residues" evidence="1">
    <location>
        <begin position="1258"/>
        <end position="1275"/>
    </location>
</feature>
<reference evidence="2" key="1">
    <citation type="submission" date="2020-11" db="EMBL/GenBank/DDBJ databases">
        <authorList>
            <consortium name="DOE Joint Genome Institute"/>
            <person name="Ahrendt S."/>
            <person name="Riley R."/>
            <person name="Andreopoulos W."/>
            <person name="LaButti K."/>
            <person name="Pangilinan J."/>
            <person name="Ruiz-duenas F.J."/>
            <person name="Barrasa J.M."/>
            <person name="Sanchez-Garcia M."/>
            <person name="Camarero S."/>
            <person name="Miyauchi S."/>
            <person name="Serrano A."/>
            <person name="Linde D."/>
            <person name="Babiker R."/>
            <person name="Drula E."/>
            <person name="Ayuso-Fernandez I."/>
            <person name="Pacheco R."/>
            <person name="Padilla G."/>
            <person name="Ferreira P."/>
            <person name="Barriuso J."/>
            <person name="Kellner H."/>
            <person name="Castanera R."/>
            <person name="Alfaro M."/>
            <person name="Ramirez L."/>
            <person name="Pisabarro A.G."/>
            <person name="Kuo A."/>
            <person name="Tritt A."/>
            <person name="Lipzen A."/>
            <person name="He G."/>
            <person name="Yan M."/>
            <person name="Ng V."/>
            <person name="Cullen D."/>
            <person name="Martin F."/>
            <person name="Rosso M.-N."/>
            <person name="Henrissat B."/>
            <person name="Hibbett D."/>
            <person name="Martinez A.T."/>
            <person name="Grigoriev I.V."/>
        </authorList>
    </citation>
    <scope>NUCLEOTIDE SEQUENCE</scope>
    <source>
        <strain evidence="2">AH 44721</strain>
    </source>
</reference>
<organism evidence="2 3">
    <name type="scientific">Gymnopilus junonius</name>
    <name type="common">Spectacular rustgill mushroom</name>
    <name type="synonym">Gymnopilus spectabilis subsp. junonius</name>
    <dbReference type="NCBI Taxonomy" id="109634"/>
    <lineage>
        <taxon>Eukaryota</taxon>
        <taxon>Fungi</taxon>
        <taxon>Dikarya</taxon>
        <taxon>Basidiomycota</taxon>
        <taxon>Agaricomycotina</taxon>
        <taxon>Agaricomycetes</taxon>
        <taxon>Agaricomycetidae</taxon>
        <taxon>Agaricales</taxon>
        <taxon>Agaricineae</taxon>
        <taxon>Hymenogastraceae</taxon>
        <taxon>Gymnopilus</taxon>
    </lineage>
</organism>
<feature type="compositionally biased region" description="Polar residues" evidence="1">
    <location>
        <begin position="1092"/>
        <end position="1111"/>
    </location>
</feature>
<feature type="compositionally biased region" description="Polar residues" evidence="1">
    <location>
        <begin position="339"/>
        <end position="348"/>
    </location>
</feature>
<feature type="compositionally biased region" description="Basic and acidic residues" evidence="1">
    <location>
        <begin position="215"/>
        <end position="244"/>
    </location>
</feature>
<feature type="compositionally biased region" description="Polar residues" evidence="1">
    <location>
        <begin position="953"/>
        <end position="964"/>
    </location>
</feature>
<name>A0A9P5NMS0_GYMJU</name>
<evidence type="ECO:0000313" key="2">
    <source>
        <dbReference type="EMBL" id="KAF8897078.1"/>
    </source>
</evidence>
<feature type="region of interest" description="Disordered" evidence="1">
    <location>
        <begin position="1194"/>
        <end position="1329"/>
    </location>
</feature>
<feature type="compositionally biased region" description="Basic and acidic residues" evidence="1">
    <location>
        <begin position="433"/>
        <end position="442"/>
    </location>
</feature>
<feature type="compositionally biased region" description="Basic and acidic residues" evidence="1">
    <location>
        <begin position="301"/>
        <end position="315"/>
    </location>
</feature>
<feature type="compositionally biased region" description="Polar residues" evidence="1">
    <location>
        <begin position="160"/>
        <end position="175"/>
    </location>
</feature>
<feature type="region of interest" description="Disordered" evidence="1">
    <location>
        <begin position="612"/>
        <end position="725"/>
    </location>
</feature>
<dbReference type="EMBL" id="JADNYJ010000057">
    <property type="protein sequence ID" value="KAF8897078.1"/>
    <property type="molecule type" value="Genomic_DNA"/>
</dbReference>
<feature type="compositionally biased region" description="Acidic residues" evidence="1">
    <location>
        <begin position="774"/>
        <end position="794"/>
    </location>
</feature>
<feature type="compositionally biased region" description="Polar residues" evidence="1">
    <location>
        <begin position="652"/>
        <end position="666"/>
    </location>
</feature>
<feature type="compositionally biased region" description="Basic and acidic residues" evidence="1">
    <location>
        <begin position="861"/>
        <end position="878"/>
    </location>
</feature>
<dbReference type="Proteomes" id="UP000724874">
    <property type="component" value="Unassembled WGS sequence"/>
</dbReference>
<protein>
    <submittedName>
        <fullName evidence="2">Uncharacterized protein</fullName>
    </submittedName>
</protein>
<evidence type="ECO:0000313" key="3">
    <source>
        <dbReference type="Proteomes" id="UP000724874"/>
    </source>
</evidence>